<dbReference type="PATRIC" id="fig|1424334.3.peg.3372"/>
<dbReference type="eggNOG" id="COG3384">
    <property type="taxonomic scope" value="Bacteria"/>
</dbReference>
<organism evidence="7 8">
    <name type="scientific">Advenella kashmirensis W13003</name>
    <dbReference type="NCBI Taxonomy" id="1424334"/>
    <lineage>
        <taxon>Bacteria</taxon>
        <taxon>Pseudomonadati</taxon>
        <taxon>Pseudomonadota</taxon>
        <taxon>Betaproteobacteria</taxon>
        <taxon>Burkholderiales</taxon>
        <taxon>Alcaligenaceae</taxon>
    </lineage>
</organism>
<dbReference type="SUPFAM" id="SSF53213">
    <property type="entry name" value="LigB-like"/>
    <property type="match status" value="1"/>
</dbReference>
<dbReference type="Pfam" id="PF02900">
    <property type="entry name" value="LigB"/>
    <property type="match status" value="1"/>
</dbReference>
<name>V8QQ16_9BURK</name>
<dbReference type="GO" id="GO:0008270">
    <property type="term" value="F:zinc ion binding"/>
    <property type="evidence" value="ECO:0007669"/>
    <property type="project" value="InterPro"/>
</dbReference>
<comment type="similarity">
    <text evidence="2">Belongs to the DODA-type extradiol aromatic ring-opening dioxygenase family.</text>
</comment>
<evidence type="ECO:0000256" key="1">
    <source>
        <dbReference type="ARBA" id="ARBA00001947"/>
    </source>
</evidence>
<proteinExistence type="inferred from homology"/>
<keyword evidence="8" id="KW-1185">Reference proteome</keyword>
<keyword evidence="3" id="KW-0479">Metal-binding</keyword>
<dbReference type="AlphaFoldDB" id="V8QQ16"/>
<dbReference type="InterPro" id="IPR014436">
    <property type="entry name" value="Extradiol_dOase_DODA"/>
</dbReference>
<reference evidence="7 8" key="1">
    <citation type="journal article" date="2014" name="Genome Announc.">
        <title>Draft Genome Sequence of Advenella kashmirensis Strain W13003, a Polycyclic Aromatic Hydrocarbon-Degrading Bacterium.</title>
        <authorList>
            <person name="Wang X."/>
            <person name="Jin D."/>
            <person name="Zhou L."/>
            <person name="Wu L."/>
            <person name="An W."/>
            <person name="Zhao L."/>
        </authorList>
    </citation>
    <scope>NUCLEOTIDE SEQUENCE [LARGE SCALE GENOMIC DNA]</scope>
    <source>
        <strain evidence="7 8">W13003</strain>
    </source>
</reference>
<feature type="domain" description="Extradiol ring-cleavage dioxygenase class III enzyme subunit B" evidence="6">
    <location>
        <begin position="39"/>
        <end position="263"/>
    </location>
</feature>
<comment type="cofactor">
    <cofactor evidence="1">
        <name>Zn(2+)</name>
        <dbReference type="ChEBI" id="CHEBI:29105"/>
    </cofactor>
</comment>
<protein>
    <submittedName>
        <fullName evidence="7">Aromatic ring-cleaving dioxygenase</fullName>
    </submittedName>
</protein>
<dbReference type="EMBL" id="AYXT01000011">
    <property type="protein sequence ID" value="ETF01443.1"/>
    <property type="molecule type" value="Genomic_DNA"/>
</dbReference>
<keyword evidence="5" id="KW-0560">Oxidoreductase</keyword>
<dbReference type="PANTHER" id="PTHR30096:SF0">
    <property type="entry name" value="4,5-DOPA DIOXYGENASE EXTRADIOL-LIKE PROTEIN"/>
    <property type="match status" value="1"/>
</dbReference>
<dbReference type="RefSeq" id="WP_024006296.1">
    <property type="nucleotide sequence ID" value="NZ_KI650981.1"/>
</dbReference>
<evidence type="ECO:0000313" key="8">
    <source>
        <dbReference type="Proteomes" id="UP000018733"/>
    </source>
</evidence>
<evidence type="ECO:0000256" key="3">
    <source>
        <dbReference type="ARBA" id="ARBA00022723"/>
    </source>
</evidence>
<keyword evidence="7" id="KW-0223">Dioxygenase</keyword>
<dbReference type="InterPro" id="IPR004183">
    <property type="entry name" value="Xdiol_dOase_suB"/>
</dbReference>
<evidence type="ECO:0000256" key="2">
    <source>
        <dbReference type="ARBA" id="ARBA00007581"/>
    </source>
</evidence>
<comment type="caution">
    <text evidence="7">The sequence shown here is derived from an EMBL/GenBank/DDBJ whole genome shotgun (WGS) entry which is preliminary data.</text>
</comment>
<dbReference type="HOGENOM" id="CLU_046582_2_1_4"/>
<dbReference type="Proteomes" id="UP000018733">
    <property type="component" value="Unassembled WGS sequence"/>
</dbReference>
<evidence type="ECO:0000256" key="5">
    <source>
        <dbReference type="ARBA" id="ARBA00023002"/>
    </source>
</evidence>
<dbReference type="PANTHER" id="PTHR30096">
    <property type="entry name" value="4,5-DOPA DIOXYGENASE EXTRADIOL-LIKE PROTEIN"/>
    <property type="match status" value="1"/>
</dbReference>
<gene>
    <name evidence="7" type="ORF">W822_16775</name>
</gene>
<dbReference type="Gene3D" id="3.40.830.10">
    <property type="entry name" value="LigB-like"/>
    <property type="match status" value="1"/>
</dbReference>
<accession>V8QQ16</accession>
<dbReference type="STRING" id="1424334.W822_16775"/>
<sequence length="268" mass="29218">MTMPVYFISHGGGPWPWVEEWQSMYAALNQSLQHLPSELPATPKAVLMVSAHWITDEITVGTGAQPGMLYDYYGFPEHTYSVQYPAPGDPALAARVEALLQAGNVSVRQDAQRGFDHGAFVPMAVAFPQATIPMVQLSIRADFDPQFHLQLGALLAPLRDEGVLIIGSGLSYHNLRLLDERGAQPSAQFDAWLQRIVVQSTPQERVQGLADWEQAPSARLAHAREDHLIPLMVAVGAAGGDPAALSYHERHAFGSITASSFRFAQPDA</sequence>
<dbReference type="GO" id="GO:0016702">
    <property type="term" value="F:oxidoreductase activity, acting on single donors with incorporation of molecular oxygen, incorporation of two atoms of oxygen"/>
    <property type="evidence" value="ECO:0007669"/>
    <property type="project" value="UniProtKB-ARBA"/>
</dbReference>
<evidence type="ECO:0000259" key="6">
    <source>
        <dbReference type="Pfam" id="PF02900"/>
    </source>
</evidence>
<keyword evidence="4" id="KW-0862">Zinc</keyword>
<evidence type="ECO:0000313" key="7">
    <source>
        <dbReference type="EMBL" id="ETF01443.1"/>
    </source>
</evidence>
<evidence type="ECO:0000256" key="4">
    <source>
        <dbReference type="ARBA" id="ARBA00022833"/>
    </source>
</evidence>
<dbReference type="PIRSF" id="PIRSF006157">
    <property type="entry name" value="Doxgns_DODA"/>
    <property type="match status" value="1"/>
</dbReference>
<dbReference type="CDD" id="cd07363">
    <property type="entry name" value="45_DOPA_Dioxygenase"/>
    <property type="match status" value="1"/>
</dbReference>
<dbReference type="GO" id="GO:0008198">
    <property type="term" value="F:ferrous iron binding"/>
    <property type="evidence" value="ECO:0007669"/>
    <property type="project" value="InterPro"/>
</dbReference>